<dbReference type="Gene3D" id="3.30.70.1320">
    <property type="entry name" value="Multidrug efflux transporter AcrB pore domain like"/>
    <property type="match status" value="1"/>
</dbReference>
<feature type="transmembrane region" description="Helical" evidence="1">
    <location>
        <begin position="919"/>
        <end position="937"/>
    </location>
</feature>
<name>A0A266Q2U3_9GAMM</name>
<accession>A0A266Q2U3</accession>
<feature type="transmembrane region" description="Helical" evidence="1">
    <location>
        <begin position="545"/>
        <end position="565"/>
    </location>
</feature>
<comment type="caution">
    <text evidence="2">The sequence shown here is derived from an EMBL/GenBank/DDBJ whole genome shotgun (WGS) entry which is preliminary data.</text>
</comment>
<feature type="transmembrane region" description="Helical" evidence="1">
    <location>
        <begin position="361"/>
        <end position="381"/>
    </location>
</feature>
<evidence type="ECO:0000313" key="3">
    <source>
        <dbReference type="Proteomes" id="UP000216101"/>
    </source>
</evidence>
<dbReference type="Pfam" id="PF00873">
    <property type="entry name" value="ACR_tran"/>
    <property type="match status" value="1"/>
</dbReference>
<feature type="transmembrane region" description="Helical" evidence="1">
    <location>
        <begin position="1025"/>
        <end position="1048"/>
    </location>
</feature>
<dbReference type="SUPFAM" id="SSF82693">
    <property type="entry name" value="Multidrug efflux transporter AcrB pore domain, PN1, PN2, PC1 and PC2 subdomains"/>
    <property type="match status" value="2"/>
</dbReference>
<proteinExistence type="predicted"/>
<dbReference type="EMBL" id="NHNI01000003">
    <property type="protein sequence ID" value="OZY83936.1"/>
    <property type="molecule type" value="Genomic_DNA"/>
</dbReference>
<gene>
    <name evidence="2" type="ORF">CBP51_19235</name>
</gene>
<dbReference type="PANTHER" id="PTHR32063">
    <property type="match status" value="1"/>
</dbReference>
<dbReference type="Gene3D" id="1.20.1640.10">
    <property type="entry name" value="Multidrug efflux transporter AcrB transmembrane domain"/>
    <property type="match status" value="2"/>
</dbReference>
<dbReference type="SUPFAM" id="SSF82714">
    <property type="entry name" value="Multidrug efflux transporter AcrB TolC docking domain, DN and DC subdomains"/>
    <property type="match status" value="2"/>
</dbReference>
<protein>
    <submittedName>
        <fullName evidence="2">RND transporter</fullName>
    </submittedName>
</protein>
<keyword evidence="1" id="KW-0812">Transmembrane</keyword>
<sequence>MKSLIRITLQKPLTFIVLAILIAGFGTLAALRMPVDIFPAIRIPVIAVAWTYSGLAPEDVANRIITPYQRALTTTVADIEHIESQSMTGMGIVRIYFQPTVDIRTASAQVTAVSQTMLRTMPPGITPPFIVNYDASTVPVLQIALSGEGLSEQQLNDLGTAQIRPQLLTLPGVAMPLPSGGKQRQIQIDLNPVALQSYGLSAADVSAAIAAQNQISPAGFMKIGDQQYNVKLNNAPDSIQGLSDIPIKVVNGATIYIRDVASVRDGNSPQQNVVQVEGTRSVLLTILKNGAASTLSVVESVKEALPRITAGLGDSLSALPVADQSVFVRASMMTVVHEALLVAALISLLILLFLGSWRATVIVAASIPLSIFAAIAVLNAFGQSLNAMTLGGLAIAIGILVDEATVTIENIERHLGEGKSVTQAIMDGASEILIPVFVALLCICIVFVPMFFLPGISGYLFVPMALAVVFAMVASFLLSRTVVLTMAMYLLKPHHFGDEIPPSAARRKTIFTPFILFQKNFEHRFEQLRTAYTKSLAGVLATRKLFAIGFMALVLVSFLLVPFLGRNFFPAVDSSSILMHVRAPAGIKIEESAARFELIARAVREYIPADELDAIINNVGMPVSMLNMIYNTSGTISAQDGDMMISLKPGYRAAKHIARLRQELPARFPGTSFSFLPADITSQILNFGSPSPIDVQVTGRNLAANRDFAQTLLRRINNIPGVADARIQQPESAPQLNITIDRSRIGQYGLTARDVTNSLGASLAGTQQTAPVFYINPANGVSYPVVAQVPEYLMASISDLENIPVSSIASASDNSQSLGGLASITRSTTLPVVSQYNIQPMINIFATTQGRDLGSVASDINNIIAELDNERPAGTSVTLRGQYQTMNIAFSGLGYGLLGAIVLIYFLIVVNFQSWKDPFVIISALPAALAGIVWMLFVSFTPLSVPALTGAIMCMGVATANSILLVSFARDRLAEIGDPLQAALEAGYVRLRPVLMTALAMIIGMIPMALGIGEGAEQNAPLGRAVIGGLITATIATLFFVPAVFSLAHRQHINTSANNSTNNAELMPHNV</sequence>
<dbReference type="GO" id="GO:0042910">
    <property type="term" value="F:xenobiotic transmembrane transporter activity"/>
    <property type="evidence" value="ECO:0007669"/>
    <property type="project" value="TreeGrafter"/>
</dbReference>
<dbReference type="RefSeq" id="WP_094986195.1">
    <property type="nucleotide sequence ID" value="NZ_NHNI01000003.1"/>
</dbReference>
<evidence type="ECO:0000256" key="1">
    <source>
        <dbReference type="SAM" id="Phobius"/>
    </source>
</evidence>
<dbReference type="Gene3D" id="3.30.70.1440">
    <property type="entry name" value="Multidrug efflux transporter AcrB pore domain"/>
    <property type="match status" value="1"/>
</dbReference>
<dbReference type="Gene3D" id="3.30.2090.10">
    <property type="entry name" value="Multidrug efflux transporter AcrB TolC docking domain, DN and DC subdomains"/>
    <property type="match status" value="2"/>
</dbReference>
<feature type="transmembrane region" description="Helical" evidence="1">
    <location>
        <begin position="335"/>
        <end position="355"/>
    </location>
</feature>
<dbReference type="PANTHER" id="PTHR32063:SF8">
    <property type="entry name" value="CATION EFFLUX PROTEIN"/>
    <property type="match status" value="1"/>
</dbReference>
<feature type="transmembrane region" description="Helical" evidence="1">
    <location>
        <begin position="888"/>
        <end position="912"/>
    </location>
</feature>
<feature type="transmembrane region" description="Helical" evidence="1">
    <location>
        <begin position="943"/>
        <end position="966"/>
    </location>
</feature>
<keyword evidence="1" id="KW-0472">Membrane</keyword>
<dbReference type="GO" id="GO:0005886">
    <property type="term" value="C:plasma membrane"/>
    <property type="evidence" value="ECO:0007669"/>
    <property type="project" value="TreeGrafter"/>
</dbReference>
<feature type="transmembrane region" description="Helical" evidence="1">
    <location>
        <begin position="458"/>
        <end position="478"/>
    </location>
</feature>
<dbReference type="Proteomes" id="UP000216101">
    <property type="component" value="Unassembled WGS sequence"/>
</dbReference>
<evidence type="ECO:0000313" key="2">
    <source>
        <dbReference type="EMBL" id="OZY83936.1"/>
    </source>
</evidence>
<feature type="transmembrane region" description="Helical" evidence="1">
    <location>
        <begin position="12"/>
        <end position="31"/>
    </location>
</feature>
<keyword evidence="1" id="KW-1133">Transmembrane helix</keyword>
<dbReference type="SUPFAM" id="SSF82866">
    <property type="entry name" value="Multidrug efflux transporter AcrB transmembrane domain"/>
    <property type="match status" value="2"/>
</dbReference>
<feature type="transmembrane region" description="Helical" evidence="1">
    <location>
        <begin position="994"/>
        <end position="1013"/>
    </location>
</feature>
<dbReference type="InterPro" id="IPR001036">
    <property type="entry name" value="Acrflvin-R"/>
</dbReference>
<keyword evidence="3" id="KW-1185">Reference proteome</keyword>
<reference evidence="3" key="1">
    <citation type="submission" date="2017-05" db="EMBL/GenBank/DDBJ databases">
        <authorList>
            <person name="Barney B.M."/>
        </authorList>
    </citation>
    <scope>NUCLEOTIDE SEQUENCE [LARGE SCALE GENOMIC DNA]</scope>
    <source>
        <strain evidence="3">PSBB022</strain>
    </source>
</reference>
<dbReference type="InterPro" id="IPR027463">
    <property type="entry name" value="AcrB_DN_DC_subdom"/>
</dbReference>
<dbReference type="Gene3D" id="3.30.70.1430">
    <property type="entry name" value="Multidrug efflux transporter AcrB pore domain"/>
    <property type="match status" value="2"/>
</dbReference>
<dbReference type="AlphaFoldDB" id="A0A266Q2U3"/>
<organism evidence="2 3">
    <name type="scientific">Cellvibrio mixtus</name>
    <dbReference type="NCBI Taxonomy" id="39650"/>
    <lineage>
        <taxon>Bacteria</taxon>
        <taxon>Pseudomonadati</taxon>
        <taxon>Pseudomonadota</taxon>
        <taxon>Gammaproteobacteria</taxon>
        <taxon>Cellvibrionales</taxon>
        <taxon>Cellvibrionaceae</taxon>
        <taxon>Cellvibrio</taxon>
    </lineage>
</organism>
<dbReference type="PRINTS" id="PR00702">
    <property type="entry name" value="ACRIFLAVINRP"/>
</dbReference>
<feature type="transmembrane region" description="Helical" evidence="1">
    <location>
        <begin position="432"/>
        <end position="452"/>
    </location>
</feature>